<dbReference type="OrthoDB" id="3998271at2759"/>
<gene>
    <name evidence="2" type="ORF">OGAPHI_002828</name>
</gene>
<dbReference type="RefSeq" id="XP_046061991.1">
    <property type="nucleotide sequence ID" value="XM_046203741.1"/>
</dbReference>
<sequence>MNGTSKRNNSYEFTPDFSNYTPMSFNSAEFHSSTDPLLLQQQSASPVAPFYNHTNDNIQYLHDRSFIPLSVQTSATDYSILEDIDRIPVDDPIQTASESIGGQTTPDLANTPDNSVSSAGNFIKLDPSYLEDFVTSEPSFEESAHIDEYLNQYIKLELVDSPNDSNFTGLGIKRAPKFVQQPSTPKRASSLIFKEEEIPSATRKTVKPRPKAIKVPPKPAHKLKKTLSTTQMATAAAAAAISSRNVPERKYNSPSFSSAAAIATTTKARNPRNGSGSPVSTRKSLPSTPKKQTSSAVHSKDKSAKQFSFVFEAAPKMPTNNSSACSLSSSSTISSNYSINSSIPSSTSPTASAQQTPLSSKPTFIIYSQQQKFVSEPPPTFSQTHSRRNSIATPTSSVMTPLTSPLSASVSKFGVRPTTSSSSISSVSLTSSKYKKSAKPSQQKQLQDMAGDLKHNSEFQKSITKFPKNNVAPFEPKIYKDMKQGLMEFQLNVPPK</sequence>
<dbReference type="GeneID" id="70234795"/>
<feature type="compositionally biased region" description="Low complexity" evidence="1">
    <location>
        <begin position="418"/>
        <end position="432"/>
    </location>
</feature>
<dbReference type="Proteomes" id="UP000769157">
    <property type="component" value="Unassembled WGS sequence"/>
</dbReference>
<evidence type="ECO:0000313" key="2">
    <source>
        <dbReference type="EMBL" id="KAH3667179.1"/>
    </source>
</evidence>
<dbReference type="EMBL" id="JAEUBE010000183">
    <property type="protein sequence ID" value="KAH3667179.1"/>
    <property type="molecule type" value="Genomic_DNA"/>
</dbReference>
<feature type="region of interest" description="Disordered" evidence="1">
    <location>
        <begin position="375"/>
        <end position="455"/>
    </location>
</feature>
<feature type="compositionally biased region" description="Polar residues" evidence="1">
    <location>
        <begin position="272"/>
        <end position="297"/>
    </location>
</feature>
<evidence type="ECO:0000313" key="3">
    <source>
        <dbReference type="Proteomes" id="UP000769157"/>
    </source>
</evidence>
<evidence type="ECO:0000256" key="1">
    <source>
        <dbReference type="SAM" id="MobiDB-lite"/>
    </source>
</evidence>
<protein>
    <submittedName>
        <fullName evidence="2">Uncharacterized protein</fullName>
    </submittedName>
</protein>
<keyword evidence="3" id="KW-1185">Reference proteome</keyword>
<feature type="region of interest" description="Disordered" evidence="1">
    <location>
        <begin position="264"/>
        <end position="301"/>
    </location>
</feature>
<reference evidence="2" key="1">
    <citation type="journal article" date="2021" name="Open Biol.">
        <title>Shared evolutionary footprints suggest mitochondrial oxidative damage underlies multiple complex I losses in fungi.</title>
        <authorList>
            <person name="Schikora-Tamarit M.A."/>
            <person name="Marcet-Houben M."/>
            <person name="Nosek J."/>
            <person name="Gabaldon T."/>
        </authorList>
    </citation>
    <scope>NUCLEOTIDE SEQUENCE</scope>
    <source>
        <strain evidence="2">CBS6075</strain>
    </source>
</reference>
<feature type="compositionally biased region" description="Polar residues" evidence="1">
    <location>
        <begin position="381"/>
        <end position="410"/>
    </location>
</feature>
<organism evidence="2 3">
    <name type="scientific">Ogataea philodendri</name>
    <dbReference type="NCBI Taxonomy" id="1378263"/>
    <lineage>
        <taxon>Eukaryota</taxon>
        <taxon>Fungi</taxon>
        <taxon>Dikarya</taxon>
        <taxon>Ascomycota</taxon>
        <taxon>Saccharomycotina</taxon>
        <taxon>Pichiomycetes</taxon>
        <taxon>Pichiales</taxon>
        <taxon>Pichiaceae</taxon>
        <taxon>Ogataea</taxon>
    </lineage>
</organism>
<feature type="region of interest" description="Disordered" evidence="1">
    <location>
        <begin position="200"/>
        <end position="225"/>
    </location>
</feature>
<feature type="region of interest" description="Disordered" evidence="1">
    <location>
        <begin position="338"/>
        <end position="357"/>
    </location>
</feature>
<proteinExistence type="predicted"/>
<dbReference type="AlphaFoldDB" id="A0A9P8P933"/>
<comment type="caution">
    <text evidence="2">The sequence shown here is derived from an EMBL/GenBank/DDBJ whole genome shotgun (WGS) entry which is preliminary data.</text>
</comment>
<accession>A0A9P8P933</accession>
<name>A0A9P8P933_9ASCO</name>
<feature type="region of interest" description="Disordered" evidence="1">
    <location>
        <begin position="94"/>
        <end position="115"/>
    </location>
</feature>
<reference evidence="2" key="2">
    <citation type="submission" date="2021-01" db="EMBL/GenBank/DDBJ databases">
        <authorList>
            <person name="Schikora-Tamarit M.A."/>
        </authorList>
    </citation>
    <scope>NUCLEOTIDE SEQUENCE</scope>
    <source>
        <strain evidence="2">CBS6075</strain>
    </source>
</reference>
<feature type="compositionally biased region" description="Low complexity" evidence="1">
    <location>
        <begin position="338"/>
        <end position="353"/>
    </location>
</feature>